<dbReference type="PaxDb" id="73239-Q7RGB9"/>
<dbReference type="EMBL" id="AABL01001343">
    <property type="protein sequence ID" value="EAA16287.1"/>
    <property type="molecule type" value="Genomic_DNA"/>
</dbReference>
<keyword evidence="2" id="KW-1185">Reference proteome</keyword>
<proteinExistence type="predicted"/>
<sequence>MNLYLMTTYYILVICLINLKNTHINMKAVVPNESSYNNAQPHI</sequence>
<reference evidence="1 2" key="1">
    <citation type="journal article" date="2002" name="Nature">
        <title>Genome sequence and comparative analysis of the model rodent malaria parasite Plasmodium yoelii yoelii.</title>
        <authorList>
            <person name="Carlton J.M."/>
            <person name="Angiuoli S.V."/>
            <person name="Suh B.B."/>
            <person name="Kooij T.W."/>
            <person name="Pertea M."/>
            <person name="Silva J.C."/>
            <person name="Ermolaeva M.D."/>
            <person name="Allen J.E."/>
            <person name="Selengut J.D."/>
            <person name="Koo H.L."/>
            <person name="Peterson J.D."/>
            <person name="Pop M."/>
            <person name="Kosack D.S."/>
            <person name="Shumway M.F."/>
            <person name="Bidwell S.L."/>
            <person name="Shallom S.J."/>
            <person name="van Aken S.E."/>
            <person name="Riedmuller S.B."/>
            <person name="Feldblyum T.V."/>
            <person name="Cho J.K."/>
            <person name="Quackenbush J."/>
            <person name="Sedegah M."/>
            <person name="Shoaibi A."/>
            <person name="Cummings L.M."/>
            <person name="Florens L."/>
            <person name="Yates J.R."/>
            <person name="Raine J.D."/>
            <person name="Sinden R.E."/>
            <person name="Harris M.A."/>
            <person name="Cunningham D.A."/>
            <person name="Preiser P.R."/>
            <person name="Bergman L.W."/>
            <person name="Vaidya A.B."/>
            <person name="van Lin L.H."/>
            <person name="Janse C.J."/>
            <person name="Waters A.P."/>
            <person name="Smith H.O."/>
            <person name="White O.R."/>
            <person name="Salzberg S.L."/>
            <person name="Venter J.C."/>
            <person name="Fraser C.M."/>
            <person name="Hoffman S.L."/>
            <person name="Gardner M.J."/>
            <person name="Carucci D.J."/>
        </authorList>
    </citation>
    <scope>NUCLEOTIDE SEQUENCE [LARGE SCALE GENOMIC DNA]</scope>
    <source>
        <strain evidence="1 2">17XNL</strain>
    </source>
</reference>
<evidence type="ECO:0000313" key="2">
    <source>
        <dbReference type="Proteomes" id="UP000008553"/>
    </source>
</evidence>
<protein>
    <submittedName>
        <fullName evidence="1">Uncharacterized protein</fullName>
    </submittedName>
</protein>
<comment type="caution">
    <text evidence="1">The sequence shown here is derived from an EMBL/GenBank/DDBJ whole genome shotgun (WGS) entry which is preliminary data.</text>
</comment>
<name>Q7RGB9_PLAYO</name>
<evidence type="ECO:0000313" key="1">
    <source>
        <dbReference type="EMBL" id="EAA16287.1"/>
    </source>
</evidence>
<accession>Q7RGB9</accession>
<dbReference type="Proteomes" id="UP000008553">
    <property type="component" value="Unassembled WGS sequence"/>
</dbReference>
<gene>
    <name evidence="1" type="ORF">PY04428</name>
</gene>
<dbReference type="InParanoid" id="Q7RGB9"/>
<organism evidence="1 2">
    <name type="scientific">Plasmodium yoelii yoelii</name>
    <dbReference type="NCBI Taxonomy" id="73239"/>
    <lineage>
        <taxon>Eukaryota</taxon>
        <taxon>Sar</taxon>
        <taxon>Alveolata</taxon>
        <taxon>Apicomplexa</taxon>
        <taxon>Aconoidasida</taxon>
        <taxon>Haemosporida</taxon>
        <taxon>Plasmodiidae</taxon>
        <taxon>Plasmodium</taxon>
        <taxon>Plasmodium (Vinckeia)</taxon>
    </lineage>
</organism>
<dbReference type="AlphaFoldDB" id="Q7RGB9"/>